<feature type="compositionally biased region" description="Acidic residues" evidence="1">
    <location>
        <begin position="15"/>
        <end position="34"/>
    </location>
</feature>
<name>A0A915KCP9_ROMCU</name>
<feature type="region of interest" description="Disordered" evidence="1">
    <location>
        <begin position="15"/>
        <end position="55"/>
    </location>
</feature>
<accession>A0A915KCP9</accession>
<evidence type="ECO:0000313" key="2">
    <source>
        <dbReference type="Proteomes" id="UP000887565"/>
    </source>
</evidence>
<sequence length="178" mass="19988">MLEKRINELITEILDVEDEEEDENNIGSKEDDDNECKSSGWEKIGAKGKDVKKKREKYRMETMRETDERNDKADSLLNCHHYVIVQPMLKAGGGGIDFDSMEGGKHAIFVMQRVAAGLSVVLHTPIPHLATVALAESQGKVQHRAIDSIVQLGHKPLLGQPEIKVIGGLRRRHWEGKE</sequence>
<evidence type="ECO:0000313" key="3">
    <source>
        <dbReference type="WBParaSite" id="nRc.2.0.1.t35866-RA"/>
    </source>
</evidence>
<evidence type="ECO:0000256" key="1">
    <source>
        <dbReference type="SAM" id="MobiDB-lite"/>
    </source>
</evidence>
<dbReference type="AlphaFoldDB" id="A0A915KCP9"/>
<protein>
    <submittedName>
        <fullName evidence="3">Uncharacterized protein</fullName>
    </submittedName>
</protein>
<reference evidence="3" key="1">
    <citation type="submission" date="2022-11" db="UniProtKB">
        <authorList>
            <consortium name="WormBaseParasite"/>
        </authorList>
    </citation>
    <scope>IDENTIFICATION</scope>
</reference>
<dbReference type="Proteomes" id="UP000887565">
    <property type="component" value="Unplaced"/>
</dbReference>
<proteinExistence type="predicted"/>
<organism evidence="2 3">
    <name type="scientific">Romanomermis culicivorax</name>
    <name type="common">Nematode worm</name>
    <dbReference type="NCBI Taxonomy" id="13658"/>
    <lineage>
        <taxon>Eukaryota</taxon>
        <taxon>Metazoa</taxon>
        <taxon>Ecdysozoa</taxon>
        <taxon>Nematoda</taxon>
        <taxon>Enoplea</taxon>
        <taxon>Dorylaimia</taxon>
        <taxon>Mermithida</taxon>
        <taxon>Mermithoidea</taxon>
        <taxon>Mermithidae</taxon>
        <taxon>Romanomermis</taxon>
    </lineage>
</organism>
<dbReference type="WBParaSite" id="nRc.2.0.1.t35866-RA">
    <property type="protein sequence ID" value="nRc.2.0.1.t35866-RA"/>
    <property type="gene ID" value="nRc.2.0.1.g35866"/>
</dbReference>
<keyword evidence="2" id="KW-1185">Reference proteome</keyword>